<name>A0A118K7B2_CYNCS</name>
<dbReference type="Gramene" id="KVI11971">
    <property type="protein sequence ID" value="KVI11971"/>
    <property type="gene ID" value="Ccrd_009611"/>
</dbReference>
<feature type="compositionally biased region" description="Polar residues" evidence="1">
    <location>
        <begin position="299"/>
        <end position="309"/>
    </location>
</feature>
<dbReference type="Pfam" id="PF10712">
    <property type="entry name" value="NAD-GH"/>
    <property type="match status" value="1"/>
</dbReference>
<reference evidence="3 4" key="1">
    <citation type="journal article" date="2016" name="Sci. Rep.">
        <title>The genome sequence of the outbreeding globe artichoke constructed de novo incorporating a phase-aware low-pass sequencing strategy of F1 progeny.</title>
        <authorList>
            <person name="Scaglione D."/>
            <person name="Reyes-Chin-Wo S."/>
            <person name="Acquadro A."/>
            <person name="Froenicke L."/>
            <person name="Portis E."/>
            <person name="Beitel C."/>
            <person name="Tirone M."/>
            <person name="Mauro R."/>
            <person name="Lo Monaco A."/>
            <person name="Mauromicale G."/>
            <person name="Faccioli P."/>
            <person name="Cattivelli L."/>
            <person name="Rieseberg L."/>
            <person name="Michelmore R."/>
            <person name="Lanteri S."/>
        </authorList>
    </citation>
    <scope>NUCLEOTIDE SEQUENCE [LARGE SCALE GENOMIC DNA]</scope>
    <source>
        <strain evidence="3">2C</strain>
    </source>
</reference>
<keyword evidence="4" id="KW-1185">Reference proteome</keyword>
<sequence length="315" mass="36073">MAAGFIDTECLIGDVVNNQVVINPTNIVSISKDTEFLSQKGIVIFLPSTKADWVGTSTTTGRIIHIGHTPSTGTTLIHPRNNRIADPFQRLHLVLELIYLCQLIPIQPLDRLLHCILHLLLVLCRQLRAYVIIFDGVPHAIRVVLQRILRLHFLLMFFVLCLVFLRLLHHFFYLLLREPTLVVCNCDFVLLPCRLVLRRHVQDPVSINVETNSDLWNSTRSRWDPRKLKLAQQISLIFHPHKPGSKPQVDCRSKLKTPALSSWEWWCFLVSTPNLAAVVALWEFGLTHQQEPHRERCSCPSSHLSNTSPLAPYTF</sequence>
<protein>
    <submittedName>
        <fullName evidence="3">Glutamate dehydrogenase, NAD-specific</fullName>
    </submittedName>
</protein>
<feature type="region of interest" description="Disordered" evidence="1">
    <location>
        <begin position="296"/>
        <end position="315"/>
    </location>
</feature>
<evidence type="ECO:0000313" key="4">
    <source>
        <dbReference type="Proteomes" id="UP000243975"/>
    </source>
</evidence>
<organism evidence="3 4">
    <name type="scientific">Cynara cardunculus var. scolymus</name>
    <name type="common">Globe artichoke</name>
    <name type="synonym">Cynara scolymus</name>
    <dbReference type="NCBI Taxonomy" id="59895"/>
    <lineage>
        <taxon>Eukaryota</taxon>
        <taxon>Viridiplantae</taxon>
        <taxon>Streptophyta</taxon>
        <taxon>Embryophyta</taxon>
        <taxon>Tracheophyta</taxon>
        <taxon>Spermatophyta</taxon>
        <taxon>Magnoliopsida</taxon>
        <taxon>eudicotyledons</taxon>
        <taxon>Gunneridae</taxon>
        <taxon>Pentapetalae</taxon>
        <taxon>asterids</taxon>
        <taxon>campanulids</taxon>
        <taxon>Asterales</taxon>
        <taxon>Asteraceae</taxon>
        <taxon>Carduoideae</taxon>
        <taxon>Cardueae</taxon>
        <taxon>Carduinae</taxon>
        <taxon>Cynara</taxon>
    </lineage>
</organism>
<feature type="transmembrane region" description="Helical" evidence="2">
    <location>
        <begin position="151"/>
        <end position="172"/>
    </location>
</feature>
<keyword evidence="2" id="KW-0812">Transmembrane</keyword>
<dbReference type="InterPro" id="IPR019651">
    <property type="entry name" value="Glutamate_DH_NAD-spec"/>
</dbReference>
<keyword evidence="2" id="KW-0472">Membrane</keyword>
<dbReference type="STRING" id="59895.A0A118K7B2"/>
<proteinExistence type="predicted"/>
<dbReference type="AlphaFoldDB" id="A0A118K7B2"/>
<evidence type="ECO:0000256" key="2">
    <source>
        <dbReference type="SAM" id="Phobius"/>
    </source>
</evidence>
<dbReference type="EMBL" id="LEKV01000021">
    <property type="protein sequence ID" value="KVI11971.1"/>
    <property type="molecule type" value="Genomic_DNA"/>
</dbReference>
<accession>A0A118K7B2</accession>
<gene>
    <name evidence="3" type="ORF">Ccrd_009611</name>
</gene>
<evidence type="ECO:0000313" key="3">
    <source>
        <dbReference type="EMBL" id="KVI11971.1"/>
    </source>
</evidence>
<dbReference type="Proteomes" id="UP000243975">
    <property type="component" value="Unassembled WGS sequence"/>
</dbReference>
<keyword evidence="2" id="KW-1133">Transmembrane helix</keyword>
<comment type="caution">
    <text evidence="3">The sequence shown here is derived from an EMBL/GenBank/DDBJ whole genome shotgun (WGS) entry which is preliminary data.</text>
</comment>
<evidence type="ECO:0000256" key="1">
    <source>
        <dbReference type="SAM" id="MobiDB-lite"/>
    </source>
</evidence>